<feature type="region of interest" description="Disordered" evidence="1">
    <location>
        <begin position="797"/>
        <end position="847"/>
    </location>
</feature>
<comment type="caution">
    <text evidence="3">The sequence shown here is derived from an EMBL/GenBank/DDBJ whole genome shotgun (WGS) entry which is preliminary data.</text>
</comment>
<feature type="region of interest" description="Disordered" evidence="1">
    <location>
        <begin position="894"/>
        <end position="952"/>
    </location>
</feature>
<keyword evidence="4" id="KW-1185">Reference proteome</keyword>
<dbReference type="VEuPathDB" id="FungiDB:C8Q69DRAFT_506127"/>
<evidence type="ECO:0000259" key="2">
    <source>
        <dbReference type="PROSITE" id="PS50003"/>
    </source>
</evidence>
<feature type="region of interest" description="Disordered" evidence="1">
    <location>
        <begin position="39"/>
        <end position="72"/>
    </location>
</feature>
<dbReference type="GeneID" id="39602048"/>
<name>A0A443HVQ0_BYSSP</name>
<dbReference type="Pfam" id="PF00169">
    <property type="entry name" value="PH"/>
    <property type="match status" value="1"/>
</dbReference>
<accession>A0A443HVQ0</accession>
<evidence type="ECO:0000256" key="1">
    <source>
        <dbReference type="SAM" id="MobiDB-lite"/>
    </source>
</evidence>
<sequence length="1201" mass="134043">MGRSRVFSFISTFGPGRHHLHGRDNQDQSPAASTAAILSKPQVEPKVDNPSPDQYASATTREVSTASAATTMRPERFTLRPASMAFSLHPPLMDVTEDTLPELFPIFTFLNSHSNKLYQEGYFLKLNDLDSHGRPCPDRQWVEYFAQLIGTVLSLWDASALDAAGHDGEVAPTFINLADASIKMIDQLPTRNPGIQPLQNVLSVSTAGKNRYLLHFNSFHSMTQWTAGIRLAMFEHASLQEAYTGSIIAGKGKMLNNIRSIMERTRFKQEDWVRVRFGAGTPWRRCWCVINPPDEKQYQKLQKTMKKKSAYDRPPPMPTGNIEFYETKKTKKTKPIATITGAFAAYAIYPQSKPLIDQSTLVKVEGQIVIHSQPESTTEGFVFIMPEVHPAVSGFEMMLRFLFPIFDTFSLYGRPTRLLADTNNAKSIMFAFPKHKRYGYLDILDVASLIQQEGSRNWSEGEWRKQLKDATARRMATQGSRTDSIRTRRQRASLPSRNSTLRYRDSKRSVTTPAVHLEFNQSADAVYEASPKAETVYSTPTHTRAASDTTGFAMGRQRESYMPTPLEKPHPESLESEERPSTKESSEHTSSDSETKELQATHAETVVQHLRPSSPPSPVVSPPAFAHSPGEVPQTRPLPSPDLRKAKVRMSDATLSQLVEAGNLRGLASATERKDPGAGGIDQREVIHDDTSMFRATANANVFPQRTPGNKTATPDERPPSVPVHGSYDLNARVQDVAHSSPQRYSHLPQIDTTKAITRKPVPQRRPEPPADSPSEASLGSFRHAFDEEALNRIVARQTSFSTDRDCRPDEESVYDDDDASTVSPDYASTRKSIDSKNSQQSIPRPRMGVLKTVGVDPEPEELVIGDAKYRRDAPPTPKAEIPAVDFGPTLSYVPTTKSPRAPDALGEFGHHRKGSDATVGRNEILAGVRESPGMARQDRPHSRSPSGDELRRNVYWQPGMASARPSTPGQTLTPEQFVQQRAVINRKPSPAYAHQRSSSMTPPPRPSSADWNAHTRRPSYIKELPVRPQSRGAGSTLGYNDITSHLSAREQEHIARITGSSFFNISSNNSRQQAPMNPATLVGAIDVRERERQSMREGMSNQMVEYAIAQRQQQEQAQMYAMQQQHARGHSMYNLPTANRTWDALTQIDQTYSMNGRGRQSWAGQFQPQQSTPPMSQPNQYFQQYPGTYSDAGVQFSHNR</sequence>
<dbReference type="InterPro" id="IPR058155">
    <property type="entry name" value="Skg3/CAF120-like_PH"/>
</dbReference>
<feature type="compositionally biased region" description="Polar residues" evidence="1">
    <location>
        <begin position="699"/>
        <end position="713"/>
    </location>
</feature>
<feature type="compositionally biased region" description="Basic and acidic residues" evidence="1">
    <location>
        <begin position="937"/>
        <end position="952"/>
    </location>
</feature>
<feature type="domain" description="PH" evidence="2">
    <location>
        <begin position="116"/>
        <end position="234"/>
    </location>
</feature>
<dbReference type="SMART" id="SM00233">
    <property type="entry name" value="PH"/>
    <property type="match status" value="1"/>
</dbReference>
<dbReference type="EMBL" id="RCNU01000004">
    <property type="protein sequence ID" value="RWQ95913.1"/>
    <property type="molecule type" value="Genomic_DNA"/>
</dbReference>
<proteinExistence type="predicted"/>
<feature type="region of interest" description="Disordered" evidence="1">
    <location>
        <begin position="561"/>
        <end position="647"/>
    </location>
</feature>
<dbReference type="InterPro" id="IPR011993">
    <property type="entry name" value="PH-like_dom_sf"/>
</dbReference>
<dbReference type="AlphaFoldDB" id="A0A443HVQ0"/>
<feature type="compositionally biased region" description="Polar residues" evidence="1">
    <location>
        <begin position="51"/>
        <end position="70"/>
    </location>
</feature>
<dbReference type="PROSITE" id="PS50003">
    <property type="entry name" value="PH_DOMAIN"/>
    <property type="match status" value="1"/>
</dbReference>
<feature type="compositionally biased region" description="Basic and acidic residues" evidence="1">
    <location>
        <begin position="567"/>
        <end position="599"/>
    </location>
</feature>
<evidence type="ECO:0000313" key="4">
    <source>
        <dbReference type="Proteomes" id="UP000283841"/>
    </source>
</evidence>
<organism evidence="3 4">
    <name type="scientific">Byssochlamys spectabilis</name>
    <name type="common">Paecilomyces variotii</name>
    <dbReference type="NCBI Taxonomy" id="264951"/>
    <lineage>
        <taxon>Eukaryota</taxon>
        <taxon>Fungi</taxon>
        <taxon>Dikarya</taxon>
        <taxon>Ascomycota</taxon>
        <taxon>Pezizomycotina</taxon>
        <taxon>Eurotiomycetes</taxon>
        <taxon>Eurotiomycetidae</taxon>
        <taxon>Eurotiales</taxon>
        <taxon>Thermoascaceae</taxon>
        <taxon>Paecilomyces</taxon>
    </lineage>
</organism>
<feature type="compositionally biased region" description="Basic and acidic residues" evidence="1">
    <location>
        <begin position="671"/>
        <end position="687"/>
    </location>
</feature>
<feature type="region of interest" description="Disordered" evidence="1">
    <location>
        <begin position="476"/>
        <end position="510"/>
    </location>
</feature>
<dbReference type="SUPFAM" id="SSF50729">
    <property type="entry name" value="PH domain-like"/>
    <property type="match status" value="1"/>
</dbReference>
<reference evidence="3 4" key="1">
    <citation type="journal article" date="2018" name="Front. Microbiol.">
        <title>Genomic and genetic insights into a cosmopolitan fungus, Paecilomyces variotii (Eurotiales).</title>
        <authorList>
            <person name="Urquhart A.S."/>
            <person name="Mondo S.J."/>
            <person name="Makela M.R."/>
            <person name="Hane J.K."/>
            <person name="Wiebenga A."/>
            <person name="He G."/>
            <person name="Mihaltcheva S."/>
            <person name="Pangilinan J."/>
            <person name="Lipzen A."/>
            <person name="Barry K."/>
            <person name="de Vries R.P."/>
            <person name="Grigoriev I.V."/>
            <person name="Idnurm A."/>
        </authorList>
    </citation>
    <scope>NUCLEOTIDE SEQUENCE [LARGE SCALE GENOMIC DNA]</scope>
    <source>
        <strain evidence="3 4">CBS 101075</strain>
    </source>
</reference>
<dbReference type="RefSeq" id="XP_028485558.1">
    <property type="nucleotide sequence ID" value="XM_028632771.1"/>
</dbReference>
<protein>
    <submittedName>
        <fullName evidence="3">PH domain protein</fullName>
    </submittedName>
</protein>
<feature type="region of interest" description="Disordered" evidence="1">
    <location>
        <begin position="699"/>
        <end position="784"/>
    </location>
</feature>
<feature type="region of interest" description="Disordered" evidence="1">
    <location>
        <begin position="1157"/>
        <end position="1201"/>
    </location>
</feature>
<dbReference type="Pfam" id="PF25381">
    <property type="entry name" value="PH_26"/>
    <property type="match status" value="1"/>
</dbReference>
<dbReference type="InterPro" id="IPR001849">
    <property type="entry name" value="PH_domain"/>
</dbReference>
<dbReference type="Gene3D" id="2.30.29.30">
    <property type="entry name" value="Pleckstrin-homology domain (PH domain)/Phosphotyrosine-binding domain (PTB)"/>
    <property type="match status" value="1"/>
</dbReference>
<feature type="region of interest" description="Disordered" evidence="1">
    <location>
        <begin position="989"/>
        <end position="1039"/>
    </location>
</feature>
<gene>
    <name evidence="3" type="ORF">C8Q69DRAFT_506127</name>
</gene>
<dbReference type="Proteomes" id="UP000283841">
    <property type="component" value="Unassembled WGS sequence"/>
</dbReference>
<evidence type="ECO:0000313" key="3">
    <source>
        <dbReference type="EMBL" id="RWQ95913.1"/>
    </source>
</evidence>
<feature type="compositionally biased region" description="Low complexity" evidence="1">
    <location>
        <begin position="1166"/>
        <end position="1181"/>
    </location>
</feature>
<feature type="region of interest" description="Disordered" evidence="1">
    <location>
        <begin position="667"/>
        <end position="687"/>
    </location>
</feature>
<dbReference type="STRING" id="264951.A0A443HVQ0"/>
<dbReference type="FunFam" id="2.30.29.30:FF:000203">
    <property type="entry name" value="PH domain-containing protein"/>
    <property type="match status" value="1"/>
</dbReference>